<accession>A0A4Z2I4G5</accession>
<proteinExistence type="predicted"/>
<sequence>MTRRVSLRLPVGPLACCLTQPRLLVLCVPLRVESSRDVLLVWPRCLQFAVVPLSFVRTFREHLRCSLFNSADELQKVHESVFWFKNVLHWDMAGFLLCYHIPLVKS</sequence>
<dbReference type="EMBL" id="SRLO01000133">
    <property type="protein sequence ID" value="TNN72710.1"/>
    <property type="molecule type" value="Genomic_DNA"/>
</dbReference>
<dbReference type="Proteomes" id="UP000314294">
    <property type="component" value="Unassembled WGS sequence"/>
</dbReference>
<evidence type="ECO:0000313" key="2">
    <source>
        <dbReference type="Proteomes" id="UP000314294"/>
    </source>
</evidence>
<keyword evidence="2" id="KW-1185">Reference proteome</keyword>
<organism evidence="1 2">
    <name type="scientific">Liparis tanakae</name>
    <name type="common">Tanaka's snailfish</name>
    <dbReference type="NCBI Taxonomy" id="230148"/>
    <lineage>
        <taxon>Eukaryota</taxon>
        <taxon>Metazoa</taxon>
        <taxon>Chordata</taxon>
        <taxon>Craniata</taxon>
        <taxon>Vertebrata</taxon>
        <taxon>Euteleostomi</taxon>
        <taxon>Actinopterygii</taxon>
        <taxon>Neopterygii</taxon>
        <taxon>Teleostei</taxon>
        <taxon>Neoteleostei</taxon>
        <taxon>Acanthomorphata</taxon>
        <taxon>Eupercaria</taxon>
        <taxon>Perciformes</taxon>
        <taxon>Cottioidei</taxon>
        <taxon>Cottales</taxon>
        <taxon>Liparidae</taxon>
        <taxon>Liparis</taxon>
    </lineage>
</organism>
<comment type="caution">
    <text evidence="1">The sequence shown here is derived from an EMBL/GenBank/DDBJ whole genome shotgun (WGS) entry which is preliminary data.</text>
</comment>
<dbReference type="AlphaFoldDB" id="A0A4Z2I4G5"/>
<reference evidence="1 2" key="1">
    <citation type="submission" date="2019-03" db="EMBL/GenBank/DDBJ databases">
        <title>First draft genome of Liparis tanakae, snailfish: a comprehensive survey of snailfish specific genes.</title>
        <authorList>
            <person name="Kim W."/>
            <person name="Song I."/>
            <person name="Jeong J.-H."/>
            <person name="Kim D."/>
            <person name="Kim S."/>
            <person name="Ryu S."/>
            <person name="Song J.Y."/>
            <person name="Lee S.K."/>
        </authorList>
    </citation>
    <scope>NUCLEOTIDE SEQUENCE [LARGE SCALE GENOMIC DNA]</scope>
    <source>
        <tissue evidence="1">Muscle</tissue>
    </source>
</reference>
<evidence type="ECO:0000313" key="1">
    <source>
        <dbReference type="EMBL" id="TNN72710.1"/>
    </source>
</evidence>
<protein>
    <submittedName>
        <fullName evidence="1">Uncharacterized protein</fullName>
    </submittedName>
</protein>
<name>A0A4Z2I4G5_9TELE</name>
<gene>
    <name evidence="1" type="ORF">EYF80_016994</name>
</gene>